<feature type="region of interest" description="Disordered" evidence="1">
    <location>
        <begin position="27"/>
        <end position="84"/>
    </location>
</feature>
<feature type="region of interest" description="Disordered" evidence="1">
    <location>
        <begin position="102"/>
        <end position="170"/>
    </location>
</feature>
<gene>
    <name evidence="2" type="ORF">LTR09_004529</name>
</gene>
<evidence type="ECO:0000313" key="2">
    <source>
        <dbReference type="EMBL" id="KAK3054261.1"/>
    </source>
</evidence>
<dbReference type="AlphaFoldDB" id="A0AAJ0DPL6"/>
<evidence type="ECO:0000256" key="1">
    <source>
        <dbReference type="SAM" id="MobiDB-lite"/>
    </source>
</evidence>
<feature type="compositionally biased region" description="Polar residues" evidence="1">
    <location>
        <begin position="72"/>
        <end position="82"/>
    </location>
</feature>
<name>A0AAJ0DPL6_9PEZI</name>
<accession>A0AAJ0DPL6</accession>
<dbReference type="Proteomes" id="UP001271007">
    <property type="component" value="Unassembled WGS sequence"/>
</dbReference>
<organism evidence="2 3">
    <name type="scientific">Extremus antarcticus</name>
    <dbReference type="NCBI Taxonomy" id="702011"/>
    <lineage>
        <taxon>Eukaryota</taxon>
        <taxon>Fungi</taxon>
        <taxon>Dikarya</taxon>
        <taxon>Ascomycota</taxon>
        <taxon>Pezizomycotina</taxon>
        <taxon>Dothideomycetes</taxon>
        <taxon>Dothideomycetidae</taxon>
        <taxon>Mycosphaerellales</taxon>
        <taxon>Extremaceae</taxon>
        <taxon>Extremus</taxon>
    </lineage>
</organism>
<feature type="compositionally biased region" description="Basic residues" evidence="1">
    <location>
        <begin position="131"/>
        <end position="146"/>
    </location>
</feature>
<proteinExistence type="predicted"/>
<protein>
    <submittedName>
        <fullName evidence="2">Uncharacterized protein</fullName>
    </submittedName>
</protein>
<dbReference type="EMBL" id="JAWDJX010000012">
    <property type="protein sequence ID" value="KAK3054261.1"/>
    <property type="molecule type" value="Genomic_DNA"/>
</dbReference>
<evidence type="ECO:0000313" key="3">
    <source>
        <dbReference type="Proteomes" id="UP001271007"/>
    </source>
</evidence>
<feature type="compositionally biased region" description="Low complexity" evidence="1">
    <location>
        <begin position="49"/>
        <end position="66"/>
    </location>
</feature>
<comment type="caution">
    <text evidence="2">The sequence shown here is derived from an EMBL/GenBank/DDBJ whole genome shotgun (WGS) entry which is preliminary data.</text>
</comment>
<keyword evidence="3" id="KW-1185">Reference proteome</keyword>
<feature type="compositionally biased region" description="Low complexity" evidence="1">
    <location>
        <begin position="104"/>
        <end position="119"/>
    </location>
</feature>
<sequence>MSFSRAFSTRRKQPEMEISLPMFIGRAASQRGGKPVISGTSPIEIRHVSSGSTSSSSDESDASNISVHSHETAASSVDNSPIGTELEPNHLSCYFKPAVDTHSRTNSTLTSPTLSTRPSIDTPRIPTRAPSHSKRAHEGLHRKRSIQRMLSPPPSRHSERELRSSAEMFSSVPYSPQKQTFVEAPKETNPFGKELAQLDEVAEEFGQVVRSAERDADEVYMEVHGLGKFSAAEYGLDIASLVRECFGFVDDGEEVEQFGGFF</sequence>
<reference evidence="2" key="1">
    <citation type="submission" date="2023-04" db="EMBL/GenBank/DDBJ databases">
        <title>Black Yeasts Isolated from many extreme environments.</title>
        <authorList>
            <person name="Coleine C."/>
            <person name="Stajich J.E."/>
            <person name="Selbmann L."/>
        </authorList>
    </citation>
    <scope>NUCLEOTIDE SEQUENCE</scope>
    <source>
        <strain evidence="2">CCFEE 5312</strain>
    </source>
</reference>